<dbReference type="AlphaFoldDB" id="A0AAW7T2Q7"/>
<protein>
    <recommendedName>
        <fullName evidence="3">Transcriptional regulator</fullName>
    </recommendedName>
</protein>
<sequence>MEYCHDAFTLTAAVLRAVCSAMTQEQRLVVAEELRVQGERLNELKDESMVRLAATLSSFAALARGEPDEASEVFRAIRPR</sequence>
<dbReference type="EMBL" id="JAUJRV010000008">
    <property type="protein sequence ID" value="MDN7795864.1"/>
    <property type="molecule type" value="Genomic_DNA"/>
</dbReference>
<evidence type="ECO:0008006" key="3">
    <source>
        <dbReference type="Google" id="ProtNLM"/>
    </source>
</evidence>
<dbReference type="Proteomes" id="UP001171620">
    <property type="component" value="Unassembled WGS sequence"/>
</dbReference>
<organism evidence="1 2">
    <name type="scientific">Burkholderia vietnamiensis</name>
    <dbReference type="NCBI Taxonomy" id="60552"/>
    <lineage>
        <taxon>Bacteria</taxon>
        <taxon>Pseudomonadati</taxon>
        <taxon>Pseudomonadota</taxon>
        <taxon>Betaproteobacteria</taxon>
        <taxon>Burkholderiales</taxon>
        <taxon>Burkholderiaceae</taxon>
        <taxon>Burkholderia</taxon>
        <taxon>Burkholderia cepacia complex</taxon>
    </lineage>
</organism>
<accession>A0AAW7T2Q7</accession>
<dbReference type="RefSeq" id="WP_006492900.1">
    <property type="nucleotide sequence ID" value="NZ_CADFFQ010000049.1"/>
</dbReference>
<proteinExistence type="predicted"/>
<name>A0AAW7T2Q7_BURVI</name>
<reference evidence="1" key="1">
    <citation type="submission" date="2023-07" db="EMBL/GenBank/DDBJ databases">
        <title>A collection of bacterial strains from the Burkholderia cepacia Research Laboratory and Repository.</title>
        <authorList>
            <person name="Lipuma J."/>
            <person name="Spilker T."/>
            <person name="Caverly L."/>
        </authorList>
    </citation>
    <scope>NUCLEOTIDE SEQUENCE</scope>
    <source>
        <strain evidence="1">AU44268</strain>
    </source>
</reference>
<comment type="caution">
    <text evidence="1">The sequence shown here is derived from an EMBL/GenBank/DDBJ whole genome shotgun (WGS) entry which is preliminary data.</text>
</comment>
<evidence type="ECO:0000313" key="2">
    <source>
        <dbReference type="Proteomes" id="UP001171620"/>
    </source>
</evidence>
<gene>
    <name evidence="1" type="ORF">QZM33_13060</name>
</gene>
<evidence type="ECO:0000313" key="1">
    <source>
        <dbReference type="EMBL" id="MDN7795864.1"/>
    </source>
</evidence>